<gene>
    <name evidence="2" type="ORF">ACFSDX_21075</name>
</gene>
<feature type="transmembrane region" description="Helical" evidence="1">
    <location>
        <begin position="140"/>
        <end position="158"/>
    </location>
</feature>
<proteinExistence type="predicted"/>
<evidence type="ECO:0000313" key="3">
    <source>
        <dbReference type="Proteomes" id="UP001597197"/>
    </source>
</evidence>
<keyword evidence="1" id="KW-1133">Transmembrane helix</keyword>
<evidence type="ECO:0008006" key="4">
    <source>
        <dbReference type="Google" id="ProtNLM"/>
    </source>
</evidence>
<feature type="transmembrane region" description="Helical" evidence="1">
    <location>
        <begin position="46"/>
        <end position="65"/>
    </location>
</feature>
<dbReference type="Proteomes" id="UP001597197">
    <property type="component" value="Unassembled WGS sequence"/>
</dbReference>
<keyword evidence="1" id="KW-0472">Membrane</keyword>
<keyword evidence="3" id="KW-1185">Reference proteome</keyword>
<reference evidence="3" key="1">
    <citation type="journal article" date="2019" name="Int. J. Syst. Evol. Microbiol.">
        <title>The Global Catalogue of Microorganisms (GCM) 10K type strain sequencing project: providing services to taxonomists for standard genome sequencing and annotation.</title>
        <authorList>
            <consortium name="The Broad Institute Genomics Platform"/>
            <consortium name="The Broad Institute Genome Sequencing Center for Infectious Disease"/>
            <person name="Wu L."/>
            <person name="Ma J."/>
        </authorList>
    </citation>
    <scope>NUCLEOTIDE SEQUENCE [LARGE SCALE GENOMIC DNA]</scope>
    <source>
        <strain evidence="3">CGMCC 1.15795</strain>
    </source>
</reference>
<name>A0ABW4QZI8_9BACT</name>
<organism evidence="2 3">
    <name type="scientific">Hymenobacter bucti</name>
    <dbReference type="NCBI Taxonomy" id="1844114"/>
    <lineage>
        <taxon>Bacteria</taxon>
        <taxon>Pseudomonadati</taxon>
        <taxon>Bacteroidota</taxon>
        <taxon>Cytophagia</taxon>
        <taxon>Cytophagales</taxon>
        <taxon>Hymenobacteraceae</taxon>
        <taxon>Hymenobacter</taxon>
    </lineage>
</organism>
<dbReference type="EMBL" id="JBHUFD010000018">
    <property type="protein sequence ID" value="MFD1874940.1"/>
    <property type="molecule type" value="Genomic_DNA"/>
</dbReference>
<protein>
    <recommendedName>
        <fullName evidence="4">Integral membrane protein</fullName>
    </recommendedName>
</protein>
<feature type="transmembrane region" description="Helical" evidence="1">
    <location>
        <begin position="112"/>
        <end position="134"/>
    </location>
</feature>
<evidence type="ECO:0000313" key="2">
    <source>
        <dbReference type="EMBL" id="MFD1874940.1"/>
    </source>
</evidence>
<dbReference type="RefSeq" id="WP_382317165.1">
    <property type="nucleotide sequence ID" value="NZ_JBHUFD010000018.1"/>
</dbReference>
<accession>A0ABW4QZI8</accession>
<comment type="caution">
    <text evidence="2">The sequence shown here is derived from an EMBL/GenBank/DDBJ whole genome shotgun (WGS) entry which is preliminary data.</text>
</comment>
<feature type="transmembrane region" description="Helical" evidence="1">
    <location>
        <begin position="77"/>
        <end position="96"/>
    </location>
</feature>
<evidence type="ECO:0000256" key="1">
    <source>
        <dbReference type="SAM" id="Phobius"/>
    </source>
</evidence>
<keyword evidence="1" id="KW-0812">Transmembrane</keyword>
<sequence length="185" mass="19899">MSDYEDGYAAAQNNQGGNYHSSKAAGALLGAGVVGAARLVPLALRLLVETIVAAPFLVLALVVTHPLDFLGSRYSTPRLLCIAAVAYGTLALLYYLKGIAIALRLRGERAGSLLLAGCVVVSVIVPALLLHWLMDYSLPTASLLVSWGVPVAFGLFTYTRYRFTQDFAPTFTLWAYRLGYRAASR</sequence>